<organism evidence="1 2">
    <name type="scientific">Rhodobacter capsulatus (strain ATCC BAA-309 / NBRC 16581 / SB1003)</name>
    <dbReference type="NCBI Taxonomy" id="272942"/>
    <lineage>
        <taxon>Bacteria</taxon>
        <taxon>Pseudomonadati</taxon>
        <taxon>Pseudomonadota</taxon>
        <taxon>Alphaproteobacteria</taxon>
        <taxon>Rhodobacterales</taxon>
        <taxon>Rhodobacter group</taxon>
        <taxon>Rhodobacter</taxon>
    </lineage>
</organism>
<evidence type="ECO:0000313" key="1">
    <source>
        <dbReference type="EMBL" id="ADE86669.1"/>
    </source>
</evidence>
<reference evidence="1 2" key="2">
    <citation type="journal article" date="2010" name="J. Bacteriol.">
        <title>Complete genome sequence of the photosynthetic purple nonsulfur bacterium Rhodobacter capsulatus SB 1003.</title>
        <authorList>
            <person name="Strnad H."/>
            <person name="Lapidus A."/>
            <person name="Paces J."/>
            <person name="Ulbrich P."/>
            <person name="Vlcek C."/>
            <person name="Paces V."/>
            <person name="Haselkorn R."/>
        </authorList>
    </citation>
    <scope>NUCLEOTIDE SEQUENCE [LARGE SCALE GENOMIC DNA]</scope>
    <source>
        <strain evidence="2">ATCC BAA-309 / NBRC 16581 / SB1003</strain>
    </source>
</reference>
<dbReference type="RefSeq" id="WP_013068642.1">
    <property type="nucleotide sequence ID" value="NC_014034.1"/>
</dbReference>
<dbReference type="eggNOG" id="ENOG5031BHV">
    <property type="taxonomic scope" value="Bacteria"/>
</dbReference>
<dbReference type="EMBL" id="CP001312">
    <property type="protein sequence ID" value="ADE86669.1"/>
    <property type="molecule type" value="Genomic_DNA"/>
</dbReference>
<dbReference type="OrthoDB" id="8400567at2"/>
<proteinExistence type="predicted"/>
<accession>D5APV0</accession>
<name>D5APV0_RHOCB</name>
<evidence type="ECO:0000313" key="2">
    <source>
        <dbReference type="Proteomes" id="UP000002361"/>
    </source>
</evidence>
<dbReference type="GeneID" id="31491737"/>
<sequence>MTTPADLPPDALPMEAAARLLGIGPERLRQLAKMGYVAKVARGHTTATSAVQGYVRFLKAEARKTPASTAASRSHEAKAALIAASTERRRAELIDLAEAEAVIERIARTAVSRLRKAPVDKGLTPATRKVLSTEISAACRAIEAAKVRALAALSTGDLRDLGGGDD</sequence>
<keyword evidence="2" id="KW-1185">Reference proteome</keyword>
<dbReference type="Proteomes" id="UP000002361">
    <property type="component" value="Chromosome"/>
</dbReference>
<dbReference type="AlphaFoldDB" id="D5APV0"/>
<protein>
    <submittedName>
        <fullName evidence="1">Uncharacterized protein</fullName>
    </submittedName>
</protein>
<gene>
    <name evidence="1" type="ordered locus">RCAP_rcc02942</name>
</gene>
<dbReference type="KEGG" id="rcp:RCAP_rcc02942"/>
<dbReference type="HOGENOM" id="CLU_1601381_0_0_5"/>
<dbReference type="STRING" id="272942.RCAP_rcc02942"/>
<reference key="1">
    <citation type="submission" date="2008-12" db="EMBL/GenBank/DDBJ databases">
        <title>Complete genome sequence of Rhodobacter capsulatus SB1003.</title>
        <authorList>
            <person name="Strnad H."/>
            <person name="Lapidus A."/>
            <person name="Vlcek C."/>
            <person name="Ulbrich P."/>
            <person name="Paces J."/>
            <person name="Maltsev N."/>
            <person name="Kumar V."/>
            <person name="Kogan Y."/>
            <person name="Milgram A."/>
            <person name="Rebrekov D."/>
            <person name="Mazur M."/>
            <person name="Cox R."/>
            <person name="Kyrpides N."/>
            <person name="Kolar M."/>
            <person name="Sachova J."/>
            <person name="Ridl J."/>
            <person name="Ivanova N."/>
            <person name="Kapatral V."/>
            <person name="Los T."/>
            <person name="Lykidis A."/>
            <person name="Mikhailova N."/>
            <person name="Reznik G."/>
            <person name="Vasieva O."/>
            <person name="Fonstein M."/>
            <person name="Paces V."/>
            <person name="Haselkorn R."/>
        </authorList>
    </citation>
    <scope>NUCLEOTIDE SEQUENCE</scope>
    <source>
        <strain>SB1003</strain>
    </source>
</reference>